<dbReference type="Proteomes" id="UP000294856">
    <property type="component" value="Unassembled WGS sequence"/>
</dbReference>
<organism evidence="1 2">
    <name type="scientific">Nocardia alba</name>
    <dbReference type="NCBI Taxonomy" id="225051"/>
    <lineage>
        <taxon>Bacteria</taxon>
        <taxon>Bacillati</taxon>
        <taxon>Actinomycetota</taxon>
        <taxon>Actinomycetes</taxon>
        <taxon>Mycobacteriales</taxon>
        <taxon>Nocardiaceae</taxon>
        <taxon>Nocardia</taxon>
    </lineage>
</organism>
<evidence type="ECO:0000313" key="1">
    <source>
        <dbReference type="EMBL" id="TCJ89935.1"/>
    </source>
</evidence>
<name>A0A4V2P9K5_9NOCA</name>
<sequence length="161" mass="18224">MTFPNVMPVSEFRAEATKMIKHVAANPARRVYVGANRRPEAVLMSVSADIPPGVRQALLDTCFSYLVEHSPYSWASDGGLLHVGDDFGGIFAWLWRCDQTEAMDHLERFIRLLRASERAPRVQTLEDVLVAMQFAVDLTDEEYLAIRARARTELADRFPVE</sequence>
<dbReference type="AlphaFoldDB" id="A0A4V2P9K5"/>
<protein>
    <submittedName>
        <fullName evidence="1">Uncharacterized protein</fullName>
    </submittedName>
</protein>
<evidence type="ECO:0000313" key="2">
    <source>
        <dbReference type="Proteomes" id="UP000294856"/>
    </source>
</evidence>
<comment type="caution">
    <text evidence="1">The sequence shown here is derived from an EMBL/GenBank/DDBJ whole genome shotgun (WGS) entry which is preliminary data.</text>
</comment>
<accession>A0A4V2P9K5</accession>
<dbReference type="RefSeq" id="WP_132370360.1">
    <property type="nucleotide sequence ID" value="NZ_SMFR01000008.1"/>
</dbReference>
<dbReference type="EMBL" id="SMFR01000008">
    <property type="protein sequence ID" value="TCJ89935.1"/>
    <property type="molecule type" value="Genomic_DNA"/>
</dbReference>
<dbReference type="OrthoDB" id="4557975at2"/>
<keyword evidence="2" id="KW-1185">Reference proteome</keyword>
<dbReference type="STRING" id="1210063.GCA_001612665_05806"/>
<reference evidence="1 2" key="1">
    <citation type="submission" date="2019-03" db="EMBL/GenBank/DDBJ databases">
        <title>Genomic Encyclopedia of Type Strains, Phase IV (KMG-IV): sequencing the most valuable type-strain genomes for metagenomic binning, comparative biology and taxonomic classification.</title>
        <authorList>
            <person name="Goeker M."/>
        </authorList>
    </citation>
    <scope>NUCLEOTIDE SEQUENCE [LARGE SCALE GENOMIC DNA]</scope>
    <source>
        <strain evidence="1 2">DSM 44684</strain>
    </source>
</reference>
<proteinExistence type="predicted"/>
<gene>
    <name evidence="1" type="ORF">DFR71_6225</name>
</gene>